<accession>A0A285NKT5</accession>
<dbReference type="PANTHER" id="PTHR31616">
    <property type="entry name" value="TREHALASE"/>
    <property type="match status" value="1"/>
</dbReference>
<dbReference type="OrthoDB" id="3902805at2"/>
<dbReference type="InterPro" id="IPR008928">
    <property type="entry name" value="6-hairpin_glycosidase_sf"/>
</dbReference>
<dbReference type="AlphaFoldDB" id="A0A285NKT5"/>
<evidence type="ECO:0000313" key="2">
    <source>
        <dbReference type="EMBL" id="SNZ09543.1"/>
    </source>
</evidence>
<feature type="domain" description="GH15-like" evidence="1">
    <location>
        <begin position="263"/>
        <end position="624"/>
    </location>
</feature>
<dbReference type="RefSeq" id="WP_097000722.1">
    <property type="nucleotide sequence ID" value="NZ_OBEI01000007.1"/>
</dbReference>
<keyword evidence="3" id="KW-1185">Reference proteome</keyword>
<evidence type="ECO:0000259" key="1">
    <source>
        <dbReference type="Pfam" id="PF00723"/>
    </source>
</evidence>
<reference evidence="3" key="1">
    <citation type="submission" date="2017-09" db="EMBL/GenBank/DDBJ databases">
        <authorList>
            <person name="Varghese N."/>
            <person name="Submissions S."/>
        </authorList>
    </citation>
    <scope>NUCLEOTIDE SEQUENCE [LARGE SCALE GENOMIC DNA]</scope>
    <source>
        <strain evidence="3">DSM 15103</strain>
    </source>
</reference>
<dbReference type="GO" id="GO:0004553">
    <property type="term" value="F:hydrolase activity, hydrolyzing O-glycosyl compounds"/>
    <property type="evidence" value="ECO:0007669"/>
    <property type="project" value="UniProtKB-ARBA"/>
</dbReference>
<proteinExistence type="predicted"/>
<dbReference type="SUPFAM" id="SSF48208">
    <property type="entry name" value="Six-hairpin glycosidases"/>
    <property type="match status" value="1"/>
</dbReference>
<dbReference type="Pfam" id="PF00723">
    <property type="entry name" value="Glyco_hydro_15"/>
    <property type="match status" value="1"/>
</dbReference>
<dbReference type="GO" id="GO:0005975">
    <property type="term" value="P:carbohydrate metabolic process"/>
    <property type="evidence" value="ECO:0007669"/>
    <property type="project" value="InterPro"/>
</dbReference>
<name>A0A285NKT5_9AQUI</name>
<gene>
    <name evidence="2" type="ORF">SAMN06265182_1561</name>
</gene>
<sequence>MYREAVISNGHFFINFDKYLSLRDLYFPYVGQYNHLGGNKNHLILSVDGKLRYMDVGWKRTFSYKKDTLITDIKAVNEELGIQININDLIHKYLPIYIRKFRVKNLTRQKKDIKIFFYHDFCLYETEVGNTALYHPEMKGILHYREATYLLISIYPEISDYTISPKKDSALRQIDKQILNRNPIARGEIDSAVAYYTNLLPEEEDEFYYYIVAGRSFDDVEEKQKRMLEEGIPHFIEETEIFQKSWIKEKREIKGSIRKDIRELYDRSLFIIKAHMDNRGAIIASADSSIFHRFNKDHYSYSWPRDNAFIVMALDRAGYGNTTKKFFEFASRTITKKGYFLQKYLPDGSFGSSWHPWIDEEGKPQLPIQEDETALVIWALHHHYRVTKDIEFIDKMYNVLVRPAADFMVRYRDERGLPLESYDPWEERRGVLTYTCATVFAGLMSASKLAHLTGNIEESKKYEKAAREVRKAILKYLYNKKAERFVKMLVKDKNGNIMEDLTVDASLLSVFFTGMLPPNDYRVINTVSAIKDRLWVNFGIGGLARFEGDLYHRIDKQYPGNPWIITTMWLADWYIATNQIEEALKLINWVVKRQTQAGLLAEQYDPQTGNPLSVVPLTWSHAGFCWTVQNLNEKLS</sequence>
<dbReference type="InterPro" id="IPR012341">
    <property type="entry name" value="6hp_glycosidase-like_sf"/>
</dbReference>
<evidence type="ECO:0000313" key="3">
    <source>
        <dbReference type="Proteomes" id="UP000219036"/>
    </source>
</evidence>
<protein>
    <submittedName>
        <fullName evidence="2">Glucoamylase</fullName>
    </submittedName>
</protein>
<dbReference type="Proteomes" id="UP000219036">
    <property type="component" value="Unassembled WGS sequence"/>
</dbReference>
<dbReference type="EMBL" id="OBEI01000007">
    <property type="protein sequence ID" value="SNZ09543.1"/>
    <property type="molecule type" value="Genomic_DNA"/>
</dbReference>
<dbReference type="Gene3D" id="1.50.10.10">
    <property type="match status" value="1"/>
</dbReference>
<dbReference type="PANTHER" id="PTHR31616:SF13">
    <property type="entry name" value="GLUCAN 1,4-ALPHA-GLUCOSIDASE"/>
    <property type="match status" value="1"/>
</dbReference>
<organism evidence="2 3">
    <name type="scientific">Persephonella hydrogeniphila</name>
    <dbReference type="NCBI Taxonomy" id="198703"/>
    <lineage>
        <taxon>Bacteria</taxon>
        <taxon>Pseudomonadati</taxon>
        <taxon>Aquificota</taxon>
        <taxon>Aquificia</taxon>
        <taxon>Aquificales</taxon>
        <taxon>Hydrogenothermaceae</taxon>
        <taxon>Persephonella</taxon>
    </lineage>
</organism>
<dbReference type="InterPro" id="IPR011613">
    <property type="entry name" value="GH15-like"/>
</dbReference>